<accession>A0ACB6R3L9</accession>
<gene>
    <name evidence="1" type="ORF">BDR25DRAFT_282883</name>
</gene>
<evidence type="ECO:0000313" key="2">
    <source>
        <dbReference type="Proteomes" id="UP000799755"/>
    </source>
</evidence>
<comment type="caution">
    <text evidence="1">The sequence shown here is derived from an EMBL/GenBank/DDBJ whole genome shotgun (WGS) entry which is preliminary data.</text>
</comment>
<protein>
    <submittedName>
        <fullName evidence="1">Alcohol oxidase</fullName>
    </submittedName>
</protein>
<dbReference type="Proteomes" id="UP000799755">
    <property type="component" value="Unassembled WGS sequence"/>
</dbReference>
<evidence type="ECO:0000313" key="1">
    <source>
        <dbReference type="EMBL" id="KAF2473380.1"/>
    </source>
</evidence>
<reference evidence="1" key="1">
    <citation type="journal article" date="2020" name="Stud. Mycol.">
        <title>101 Dothideomycetes genomes: a test case for predicting lifestyles and emergence of pathogens.</title>
        <authorList>
            <person name="Haridas S."/>
            <person name="Albert R."/>
            <person name="Binder M."/>
            <person name="Bloem J."/>
            <person name="Labutti K."/>
            <person name="Salamov A."/>
            <person name="Andreopoulos B."/>
            <person name="Baker S."/>
            <person name="Barry K."/>
            <person name="Bills G."/>
            <person name="Bluhm B."/>
            <person name="Cannon C."/>
            <person name="Castanera R."/>
            <person name="Culley D."/>
            <person name="Daum C."/>
            <person name="Ezra D."/>
            <person name="Gonzalez J."/>
            <person name="Henrissat B."/>
            <person name="Kuo A."/>
            <person name="Liang C."/>
            <person name="Lipzen A."/>
            <person name="Lutzoni F."/>
            <person name="Magnuson J."/>
            <person name="Mondo S."/>
            <person name="Nolan M."/>
            <person name="Ohm R."/>
            <person name="Pangilinan J."/>
            <person name="Park H.-J."/>
            <person name="Ramirez L."/>
            <person name="Alfaro M."/>
            <person name="Sun H."/>
            <person name="Tritt A."/>
            <person name="Yoshinaga Y."/>
            <person name="Zwiers L.-H."/>
            <person name="Turgeon B."/>
            <person name="Goodwin S."/>
            <person name="Spatafora J."/>
            <person name="Crous P."/>
            <person name="Grigoriev I."/>
        </authorList>
    </citation>
    <scope>NUCLEOTIDE SEQUENCE</scope>
    <source>
        <strain evidence="1">ATCC 200398</strain>
    </source>
</reference>
<dbReference type="EMBL" id="MU003500">
    <property type="protein sequence ID" value="KAF2473380.1"/>
    <property type="molecule type" value="Genomic_DNA"/>
</dbReference>
<proteinExistence type="predicted"/>
<organism evidence="1 2">
    <name type="scientific">Lindgomyces ingoldianus</name>
    <dbReference type="NCBI Taxonomy" id="673940"/>
    <lineage>
        <taxon>Eukaryota</taxon>
        <taxon>Fungi</taxon>
        <taxon>Dikarya</taxon>
        <taxon>Ascomycota</taxon>
        <taxon>Pezizomycotina</taxon>
        <taxon>Dothideomycetes</taxon>
        <taxon>Pleosporomycetidae</taxon>
        <taxon>Pleosporales</taxon>
        <taxon>Lindgomycetaceae</taxon>
        <taxon>Lindgomyces</taxon>
    </lineage>
</organism>
<keyword evidence="2" id="KW-1185">Reference proteome</keyword>
<sequence length="616" mass="66453">MAANIKTLLCFGSLLSTALALPQSRRDTEASSVKEQKYDYIIVGGGLTGLVVANRLSELRDRTVLVIENGYIDDSLTTKVPNLANSLNSADMYSITSAPDPNLGNATYPVQVGNVVGGGSVVNGMAFDRASAADYDAWEELGNPGWGWDSLLYYFKKSTTFTPPLKSLAKEFGMTYDENYYGKTGPLQASYPPFDFPDTKTIWSSFRAEKITFPKEGGSGDGVGAYWIPTALDPKTMTRSHARTAYYDPVKTRSNLKLVTGQTVNEILFNGLTATGVQFVSRADKTVTKAYAKREVIMAAGGVFTPQLLQLSGLGPKSVLQAAGVKVKRDMPSIGANFQDHANVQMFYNLDNMSFPNPLSLSTNATYNASAWQEYLTKKTGQYTIAHGNSLAFLSLPQLTTNYKTIVNQLKGQKTADFLPPIYSNKALLKGFEAQKSIITDMLSGNDAAAGEIPMSPFGLAISALQRPLSRGTIQLNPKDKYGNPVITFNTFQNPVDKAIIMAMIKFTRNHWARKELAGFAPLELVPGATAQTDDQIIKALVASGAILPTFAHPACTCAMMPEDKGGVVGSDLLVYGVDNLSVVDASILPLLPATHIQATMYAVAEKAADLIKARG</sequence>
<name>A0ACB6R3L9_9PLEO</name>